<evidence type="ECO:0008006" key="3">
    <source>
        <dbReference type="Google" id="ProtNLM"/>
    </source>
</evidence>
<evidence type="ECO:0000313" key="1">
    <source>
        <dbReference type="EMBL" id="CDM69219.1"/>
    </source>
</evidence>
<dbReference type="Pfam" id="PF11148">
    <property type="entry name" value="DUF2922"/>
    <property type="match status" value="1"/>
</dbReference>
<accession>W6S033</accession>
<keyword evidence="2" id="KW-1185">Reference proteome</keyword>
<evidence type="ECO:0000313" key="2">
    <source>
        <dbReference type="Proteomes" id="UP000019426"/>
    </source>
</evidence>
<dbReference type="AlphaFoldDB" id="W6S033"/>
<dbReference type="EMBL" id="HG917868">
    <property type="protein sequence ID" value="CDM69219.1"/>
    <property type="molecule type" value="Genomic_DNA"/>
</dbReference>
<name>W6S033_9CLOT</name>
<dbReference type="OrthoDB" id="9795264at2"/>
<dbReference type="HOGENOM" id="CLU_181401_1_0_9"/>
<sequence>MKTLVMKFITETGTKVSLNVSNVKDTVDDTKVKEFMELVKEKAVFTFKGGDIIAIDSASLTETTTTDITL</sequence>
<dbReference type="Proteomes" id="UP000019426">
    <property type="component" value="Chromosome M2/40_rep1"/>
</dbReference>
<protein>
    <recommendedName>
        <fullName evidence="3">DUF2922 domain-containing protein</fullName>
    </recommendedName>
</protein>
<dbReference type="KEGG" id="clt:CM240_2061"/>
<proteinExistence type="predicted"/>
<gene>
    <name evidence="1" type="ORF">CM240_2061</name>
</gene>
<dbReference type="InterPro" id="IPR021321">
    <property type="entry name" value="DUF2922"/>
</dbReference>
<organism evidence="1 2">
    <name type="scientific">Clostridium bornimense</name>
    <dbReference type="NCBI Taxonomy" id="1216932"/>
    <lineage>
        <taxon>Bacteria</taxon>
        <taxon>Bacillati</taxon>
        <taxon>Bacillota</taxon>
        <taxon>Clostridia</taxon>
        <taxon>Eubacteriales</taxon>
        <taxon>Clostridiaceae</taxon>
        <taxon>Clostridium</taxon>
    </lineage>
</organism>
<reference evidence="1 2" key="1">
    <citation type="submission" date="2013-11" db="EMBL/GenBank/DDBJ databases">
        <title>Complete genome sequence of Clostridum sp. M2/40.</title>
        <authorList>
            <person name="Wibberg D."/>
            <person name="Puehler A."/>
            <person name="Schlueter A."/>
        </authorList>
    </citation>
    <scope>NUCLEOTIDE SEQUENCE [LARGE SCALE GENOMIC DNA]</scope>
    <source>
        <strain evidence="2">M2/40</strain>
    </source>
</reference>
<dbReference type="PATRIC" id="fig|1216932.3.peg.2062"/>
<dbReference type="RefSeq" id="WP_044038954.1">
    <property type="nucleotide sequence ID" value="NZ_HG917868.1"/>
</dbReference>